<dbReference type="GO" id="GO:0016712">
    <property type="term" value="F:oxidoreductase activity, acting on paired donors, with incorporation or reduction of molecular oxygen, reduced flavin or flavoprotein as one donor, and incorporation of one atom of oxygen"/>
    <property type="evidence" value="ECO:0007669"/>
    <property type="project" value="TreeGrafter"/>
</dbReference>
<keyword evidence="14 17" id="KW-0503">Monooxygenase</keyword>
<dbReference type="InterPro" id="IPR017972">
    <property type="entry name" value="Cyt_P450_CS"/>
</dbReference>
<evidence type="ECO:0000256" key="17">
    <source>
        <dbReference type="RuleBase" id="RU000461"/>
    </source>
</evidence>
<dbReference type="FunFam" id="1.10.630.10:FF:000238">
    <property type="entry name" value="Cytochrome P450 2A6"/>
    <property type="match status" value="1"/>
</dbReference>
<dbReference type="SUPFAM" id="SSF48264">
    <property type="entry name" value="Cytochrome P450"/>
    <property type="match status" value="1"/>
</dbReference>
<evidence type="ECO:0000256" key="9">
    <source>
        <dbReference type="ARBA" id="ARBA00022824"/>
    </source>
</evidence>
<evidence type="ECO:0000256" key="5">
    <source>
        <dbReference type="ARBA" id="ARBA00010617"/>
    </source>
</evidence>
<comment type="similarity">
    <text evidence="5 17">Belongs to the cytochrome P450 family.</text>
</comment>
<evidence type="ECO:0000313" key="19">
    <source>
        <dbReference type="EMBL" id="KAF0286759.1"/>
    </source>
</evidence>
<keyword evidence="10" id="KW-0492">Microsome</keyword>
<evidence type="ECO:0000256" key="10">
    <source>
        <dbReference type="ARBA" id="ARBA00022848"/>
    </source>
</evidence>
<dbReference type="Proteomes" id="UP000440578">
    <property type="component" value="Unassembled WGS sequence"/>
</dbReference>
<name>A0A6A4V0P8_AMPAM</name>
<evidence type="ECO:0000256" key="12">
    <source>
        <dbReference type="ARBA" id="ARBA00023002"/>
    </source>
</evidence>
<keyword evidence="6 16" id="KW-0349">Heme</keyword>
<dbReference type="AlphaFoldDB" id="A0A6A4V0P8"/>
<evidence type="ECO:0000256" key="8">
    <source>
        <dbReference type="ARBA" id="ARBA00022723"/>
    </source>
</evidence>
<protein>
    <submittedName>
        <fullName evidence="19">Methyl farnesoate epoxidase</fullName>
    </submittedName>
</protein>
<evidence type="ECO:0000256" key="3">
    <source>
        <dbReference type="ARBA" id="ARBA00004174"/>
    </source>
</evidence>
<dbReference type="GO" id="GO:0005506">
    <property type="term" value="F:iron ion binding"/>
    <property type="evidence" value="ECO:0007669"/>
    <property type="project" value="InterPro"/>
</dbReference>
<dbReference type="OrthoDB" id="1055148at2759"/>
<evidence type="ECO:0000259" key="18">
    <source>
        <dbReference type="Pfam" id="PF01094"/>
    </source>
</evidence>
<dbReference type="GO" id="GO:0020037">
    <property type="term" value="F:heme binding"/>
    <property type="evidence" value="ECO:0007669"/>
    <property type="project" value="InterPro"/>
</dbReference>
<proteinExistence type="inferred from homology"/>
<comment type="caution">
    <text evidence="19">The sequence shown here is derived from an EMBL/GenBank/DDBJ whole genome shotgun (WGS) entry which is preliminary data.</text>
</comment>
<evidence type="ECO:0000256" key="14">
    <source>
        <dbReference type="ARBA" id="ARBA00023033"/>
    </source>
</evidence>
<evidence type="ECO:0000256" key="11">
    <source>
        <dbReference type="ARBA" id="ARBA00022989"/>
    </source>
</evidence>
<dbReference type="InterPro" id="IPR028082">
    <property type="entry name" value="Peripla_BP_I"/>
</dbReference>
<comment type="subcellular location">
    <subcellularLocation>
        <location evidence="4">Endoplasmic reticulum membrane</location>
        <topology evidence="4">Peripheral membrane protein</topology>
    </subcellularLocation>
    <subcellularLocation>
        <location evidence="3">Microsome membrane</location>
        <topology evidence="3">Peripheral membrane protein</topology>
    </subcellularLocation>
</comment>
<dbReference type="PROSITE" id="PS00086">
    <property type="entry name" value="CYTOCHROME_P450"/>
    <property type="match status" value="1"/>
</dbReference>
<dbReference type="InterPro" id="IPR001828">
    <property type="entry name" value="ANF_lig-bd_rcpt"/>
</dbReference>
<dbReference type="Gene3D" id="3.40.50.2300">
    <property type="match status" value="1"/>
</dbReference>
<organism evidence="19 20">
    <name type="scientific">Amphibalanus amphitrite</name>
    <name type="common">Striped barnacle</name>
    <name type="synonym">Balanus amphitrite</name>
    <dbReference type="NCBI Taxonomy" id="1232801"/>
    <lineage>
        <taxon>Eukaryota</taxon>
        <taxon>Metazoa</taxon>
        <taxon>Ecdysozoa</taxon>
        <taxon>Arthropoda</taxon>
        <taxon>Crustacea</taxon>
        <taxon>Multicrustacea</taxon>
        <taxon>Cirripedia</taxon>
        <taxon>Thoracica</taxon>
        <taxon>Thoracicalcarea</taxon>
        <taxon>Balanomorpha</taxon>
        <taxon>Balanoidea</taxon>
        <taxon>Balanidae</taxon>
        <taxon>Amphibalaninae</taxon>
        <taxon>Amphibalanus</taxon>
    </lineage>
</organism>
<comment type="function">
    <text evidence="2">May be involved in the metabolism of insect hormones and in the breakdown of synthetic insecticides.</text>
</comment>
<evidence type="ECO:0000256" key="1">
    <source>
        <dbReference type="ARBA" id="ARBA00001971"/>
    </source>
</evidence>
<dbReference type="Gene3D" id="1.10.630.10">
    <property type="entry name" value="Cytochrome P450"/>
    <property type="match status" value="1"/>
</dbReference>
<dbReference type="InterPro" id="IPR001128">
    <property type="entry name" value="Cyt_P450"/>
</dbReference>
<dbReference type="PANTHER" id="PTHR24300">
    <property type="entry name" value="CYTOCHROME P450 508A4-RELATED"/>
    <property type="match status" value="1"/>
</dbReference>
<evidence type="ECO:0000256" key="2">
    <source>
        <dbReference type="ARBA" id="ARBA00003690"/>
    </source>
</evidence>
<dbReference type="InterPro" id="IPR002401">
    <property type="entry name" value="Cyt_P450_E_grp-I"/>
</dbReference>
<dbReference type="InterPro" id="IPR050182">
    <property type="entry name" value="Cytochrome_P450_fam2"/>
</dbReference>
<evidence type="ECO:0000256" key="16">
    <source>
        <dbReference type="PIRSR" id="PIRSR602401-1"/>
    </source>
</evidence>
<keyword evidence="15" id="KW-0472">Membrane</keyword>
<evidence type="ECO:0000256" key="7">
    <source>
        <dbReference type="ARBA" id="ARBA00022692"/>
    </source>
</evidence>
<dbReference type="Pfam" id="PF00067">
    <property type="entry name" value="p450"/>
    <property type="match status" value="1"/>
</dbReference>
<evidence type="ECO:0000256" key="15">
    <source>
        <dbReference type="ARBA" id="ARBA00023136"/>
    </source>
</evidence>
<dbReference type="InterPro" id="IPR036396">
    <property type="entry name" value="Cyt_P450_sf"/>
</dbReference>
<dbReference type="PRINTS" id="PR00385">
    <property type="entry name" value="P450"/>
</dbReference>
<feature type="domain" description="Receptor ligand binding region" evidence="18">
    <location>
        <begin position="375"/>
        <end position="465"/>
    </location>
</feature>
<reference evidence="19 20" key="1">
    <citation type="submission" date="2019-07" db="EMBL/GenBank/DDBJ databases">
        <title>Draft genome assembly of a fouling barnacle, Amphibalanus amphitrite (Darwin, 1854): The first reference genome for Thecostraca.</title>
        <authorList>
            <person name="Kim W."/>
        </authorList>
    </citation>
    <scope>NUCLEOTIDE SEQUENCE [LARGE SCALE GENOMIC DNA]</scope>
    <source>
        <strain evidence="19">SNU_AA5</strain>
        <tissue evidence="19">Soma without cirri and trophi</tissue>
    </source>
</reference>
<keyword evidence="9" id="KW-0256">Endoplasmic reticulum</keyword>
<dbReference type="PRINTS" id="PR00463">
    <property type="entry name" value="EP450I"/>
</dbReference>
<keyword evidence="13 16" id="KW-0408">Iron</keyword>
<evidence type="ECO:0000256" key="4">
    <source>
        <dbReference type="ARBA" id="ARBA00004406"/>
    </source>
</evidence>
<dbReference type="PANTHER" id="PTHR24300:SF375">
    <property type="entry name" value="CYTOCHROME P450 FAMILY"/>
    <property type="match status" value="1"/>
</dbReference>
<dbReference type="GO" id="GO:0006082">
    <property type="term" value="P:organic acid metabolic process"/>
    <property type="evidence" value="ECO:0007669"/>
    <property type="project" value="TreeGrafter"/>
</dbReference>
<evidence type="ECO:0000313" key="20">
    <source>
        <dbReference type="Proteomes" id="UP000440578"/>
    </source>
</evidence>
<evidence type="ECO:0000256" key="13">
    <source>
        <dbReference type="ARBA" id="ARBA00023004"/>
    </source>
</evidence>
<feature type="binding site" description="axial binding residue" evidence="16">
    <location>
        <position position="332"/>
    </location>
    <ligand>
        <name>heme</name>
        <dbReference type="ChEBI" id="CHEBI:30413"/>
    </ligand>
    <ligandPart>
        <name>Fe</name>
        <dbReference type="ChEBI" id="CHEBI:18248"/>
    </ligandPart>
</feature>
<accession>A0A6A4V0P8</accession>
<keyword evidence="20" id="KW-1185">Reference proteome</keyword>
<gene>
    <name evidence="19" type="primary">CYP15A1_4</name>
    <name evidence="19" type="ORF">FJT64_014696</name>
</gene>
<sequence>MVRTRGRRLGVSYNEGPDHWQNRRLVLLLLRKLGFYGNALEEMIADEFDNMVKSMLPNCGRPVNMRFYLDLAAINVIWRMFTGSRLDGASPQTHEMMTLATEAFQALGPQNPVTVLPWLRHVMPRWSSHAALLRYRDSFEPLLQDLILKHRQRKDHTSPPDFMDLFLAERESTDSAGCSDSESHLIAMGMDFFEAGLTTTSVTLLWTLLLLVMHPDIQSRAQQEIDRVLNGQRPCFSDRARLPFVQAVLMEASRVASVIPQAVPHRAVADVSLRGHRIPRGTMILLHLWAVHADAAHWGDPHRFRPERFLTAEGEVRQDEHLMPFGSGRRICLGETVARTELFVLCVSLLQRFRFAAAPGSISNIDDGEYQCPDGTSPQVRNQVNQVISGVVGAASSVTSIQVANLLRLFKIPQVSFFSTSPELSSKQRFEYFSRTIPSDEYQVRAMMEIVKRLNWTYVSIIYEEVQLRPQDGAR</sequence>
<keyword evidence="8 16" id="KW-0479">Metal-binding</keyword>
<dbReference type="GO" id="GO:0005789">
    <property type="term" value="C:endoplasmic reticulum membrane"/>
    <property type="evidence" value="ECO:0007669"/>
    <property type="project" value="UniProtKB-SubCell"/>
</dbReference>
<comment type="cofactor">
    <cofactor evidence="1 16">
        <name>heme</name>
        <dbReference type="ChEBI" id="CHEBI:30413"/>
    </cofactor>
</comment>
<dbReference type="SUPFAM" id="SSF53822">
    <property type="entry name" value="Periplasmic binding protein-like I"/>
    <property type="match status" value="1"/>
</dbReference>
<evidence type="ECO:0000256" key="6">
    <source>
        <dbReference type="ARBA" id="ARBA00022617"/>
    </source>
</evidence>
<dbReference type="Pfam" id="PF01094">
    <property type="entry name" value="ANF_receptor"/>
    <property type="match status" value="1"/>
</dbReference>
<dbReference type="EMBL" id="VIIS01002228">
    <property type="protein sequence ID" value="KAF0286759.1"/>
    <property type="molecule type" value="Genomic_DNA"/>
</dbReference>
<keyword evidence="12 17" id="KW-0560">Oxidoreductase</keyword>
<dbReference type="GO" id="GO:0006805">
    <property type="term" value="P:xenobiotic metabolic process"/>
    <property type="evidence" value="ECO:0007669"/>
    <property type="project" value="TreeGrafter"/>
</dbReference>
<keyword evidence="7" id="KW-0812">Transmembrane</keyword>
<keyword evidence="11" id="KW-1133">Transmembrane helix</keyword>